<evidence type="ECO:0000313" key="3">
    <source>
        <dbReference type="Proteomes" id="UP000050424"/>
    </source>
</evidence>
<dbReference type="Proteomes" id="UP000050424">
    <property type="component" value="Unassembled WGS sequence"/>
</dbReference>
<evidence type="ECO:0000313" key="2">
    <source>
        <dbReference type="EMBL" id="KPM39074.1"/>
    </source>
</evidence>
<evidence type="ECO:0000256" key="1">
    <source>
        <dbReference type="SAM" id="MobiDB-lite"/>
    </source>
</evidence>
<feature type="region of interest" description="Disordered" evidence="1">
    <location>
        <begin position="1"/>
        <end position="68"/>
    </location>
</feature>
<reference evidence="2 3" key="1">
    <citation type="submission" date="2015-09" db="EMBL/GenBank/DDBJ databases">
        <title>Draft genome of a European isolate of the apple canker pathogen Neonectria ditissima.</title>
        <authorList>
            <person name="Gomez-Cortecero A."/>
            <person name="Harrison R.J."/>
            <person name="Armitage A.D."/>
        </authorList>
    </citation>
    <scope>NUCLEOTIDE SEQUENCE [LARGE SCALE GENOMIC DNA]</scope>
    <source>
        <strain evidence="2 3">R09/05</strain>
    </source>
</reference>
<name>A0A0P7BEQ4_9HYPO</name>
<organism evidence="2 3">
    <name type="scientific">Neonectria ditissima</name>
    <dbReference type="NCBI Taxonomy" id="78410"/>
    <lineage>
        <taxon>Eukaryota</taxon>
        <taxon>Fungi</taxon>
        <taxon>Dikarya</taxon>
        <taxon>Ascomycota</taxon>
        <taxon>Pezizomycotina</taxon>
        <taxon>Sordariomycetes</taxon>
        <taxon>Hypocreomycetidae</taxon>
        <taxon>Hypocreales</taxon>
        <taxon>Nectriaceae</taxon>
        <taxon>Neonectria</taxon>
    </lineage>
</organism>
<keyword evidence="3" id="KW-1185">Reference proteome</keyword>
<accession>A0A0P7BEQ4</accession>
<comment type="caution">
    <text evidence="2">The sequence shown here is derived from an EMBL/GenBank/DDBJ whole genome shotgun (WGS) entry which is preliminary data.</text>
</comment>
<proteinExistence type="predicted"/>
<gene>
    <name evidence="2" type="ORF">AK830_g7510</name>
</gene>
<dbReference type="EMBL" id="LKCW01000117">
    <property type="protein sequence ID" value="KPM39074.1"/>
    <property type="molecule type" value="Genomic_DNA"/>
</dbReference>
<sequence length="68" mass="7310">MRLCDTPPFSRRELEPQSPVASVSSITAAKHGSEQPPDTRLTPTKHGPSDAHGPCGRLHNGLRIARVS</sequence>
<protein>
    <submittedName>
        <fullName evidence="2">Uncharacterized protein</fullName>
    </submittedName>
</protein>
<dbReference type="AlphaFoldDB" id="A0A0P7BEQ4"/>